<gene>
    <name evidence="1" type="ORF">METZ01_LOCUS417061</name>
</gene>
<organism evidence="1">
    <name type="scientific">marine metagenome</name>
    <dbReference type="NCBI Taxonomy" id="408172"/>
    <lineage>
        <taxon>unclassified sequences</taxon>
        <taxon>metagenomes</taxon>
        <taxon>ecological metagenomes</taxon>
    </lineage>
</organism>
<protein>
    <submittedName>
        <fullName evidence="1">Uncharacterized protein</fullName>
    </submittedName>
</protein>
<proteinExistence type="predicted"/>
<sequence length="52" mass="6054">MESKMICPICSKKLEGAEKYAPATVYHAECLHKAMEPIRTKTLEFRQEKKKQ</sequence>
<evidence type="ECO:0000313" key="1">
    <source>
        <dbReference type="EMBL" id="SVD64207.1"/>
    </source>
</evidence>
<name>A0A382WZ71_9ZZZZ</name>
<accession>A0A382WZ71</accession>
<dbReference type="EMBL" id="UINC01163742">
    <property type="protein sequence ID" value="SVD64207.1"/>
    <property type="molecule type" value="Genomic_DNA"/>
</dbReference>
<reference evidence="1" key="1">
    <citation type="submission" date="2018-05" db="EMBL/GenBank/DDBJ databases">
        <authorList>
            <person name="Lanie J.A."/>
            <person name="Ng W.-L."/>
            <person name="Kazmierczak K.M."/>
            <person name="Andrzejewski T.M."/>
            <person name="Davidsen T.M."/>
            <person name="Wayne K.J."/>
            <person name="Tettelin H."/>
            <person name="Glass J.I."/>
            <person name="Rusch D."/>
            <person name="Podicherti R."/>
            <person name="Tsui H.-C.T."/>
            <person name="Winkler M.E."/>
        </authorList>
    </citation>
    <scope>NUCLEOTIDE SEQUENCE</scope>
</reference>
<dbReference type="AlphaFoldDB" id="A0A382WZ71"/>